<evidence type="ECO:0000256" key="2">
    <source>
        <dbReference type="ARBA" id="ARBA00023239"/>
    </source>
</evidence>
<organism evidence="6 7">
    <name type="scientific">Massarina eburnea CBS 473.64</name>
    <dbReference type="NCBI Taxonomy" id="1395130"/>
    <lineage>
        <taxon>Eukaryota</taxon>
        <taxon>Fungi</taxon>
        <taxon>Dikarya</taxon>
        <taxon>Ascomycota</taxon>
        <taxon>Pezizomycotina</taxon>
        <taxon>Dothideomycetes</taxon>
        <taxon>Pleosporomycetidae</taxon>
        <taxon>Pleosporales</taxon>
        <taxon>Massarineae</taxon>
        <taxon>Massarinaceae</taxon>
        <taxon>Massarina</taxon>
    </lineage>
</organism>
<dbReference type="InterPro" id="IPR032466">
    <property type="entry name" value="Metal_Hydrolase"/>
</dbReference>
<feature type="region of interest" description="Disordered" evidence="4">
    <location>
        <begin position="1"/>
        <end position="21"/>
    </location>
</feature>
<evidence type="ECO:0000256" key="3">
    <source>
        <dbReference type="RuleBase" id="RU366045"/>
    </source>
</evidence>
<feature type="domain" description="Amidohydrolase-related" evidence="5">
    <location>
        <begin position="60"/>
        <end position="392"/>
    </location>
</feature>
<evidence type="ECO:0000259" key="5">
    <source>
        <dbReference type="Pfam" id="PF04909"/>
    </source>
</evidence>
<sequence>MSSTTTTTTEPTHESRITSRAKRDNIDLTTLPFLSQALSSIATLSTTLQHLPPFHNASRIDTHTHPIPAWFRTLQPLAAGRATPSWDPISHLEFMAAHSIAHSVLCFSTPQANAFPGDKEKTVALARLLNEFCAELGRVCPGRFSWLAVLPLPYAEEAAREVAYALDVLGAVGVGVLSNHEGWYPGDDRFVPVWEALQKRGGREVVFIHPTDPVLRLEGGALVDSKPCKSFCCGVLGGDGWGVLLTMVIVAPLRSGLGEFYFETARAISSITANRTIIKFPNIHWRVSHGAGAFPDIQDRFLLGFPRDAEEARRIYAERFWYDSAGPVYPRQIKGLMAHGVPVSQFVFGTDYPYGIGFWDVDANINGLADADFLSAEEKEGVFYGNAKELWKGKIPEL</sequence>
<evidence type="ECO:0000256" key="1">
    <source>
        <dbReference type="ARBA" id="ARBA00022793"/>
    </source>
</evidence>
<dbReference type="GO" id="GO:0016787">
    <property type="term" value="F:hydrolase activity"/>
    <property type="evidence" value="ECO:0007669"/>
    <property type="project" value="InterPro"/>
</dbReference>
<feature type="compositionally biased region" description="Basic and acidic residues" evidence="4">
    <location>
        <begin position="11"/>
        <end position="21"/>
    </location>
</feature>
<evidence type="ECO:0000256" key="4">
    <source>
        <dbReference type="SAM" id="MobiDB-lite"/>
    </source>
</evidence>
<dbReference type="SUPFAM" id="SSF51556">
    <property type="entry name" value="Metallo-dependent hydrolases"/>
    <property type="match status" value="1"/>
</dbReference>
<dbReference type="GO" id="GO:0005829">
    <property type="term" value="C:cytosol"/>
    <property type="evidence" value="ECO:0007669"/>
    <property type="project" value="TreeGrafter"/>
</dbReference>
<dbReference type="Proteomes" id="UP000799753">
    <property type="component" value="Unassembled WGS sequence"/>
</dbReference>
<dbReference type="OrthoDB" id="2832284at2759"/>
<evidence type="ECO:0000313" key="7">
    <source>
        <dbReference type="Proteomes" id="UP000799753"/>
    </source>
</evidence>
<name>A0A6A6S8A1_9PLEO</name>
<keyword evidence="7" id="KW-1185">Reference proteome</keyword>
<dbReference type="EMBL" id="MU006780">
    <property type="protein sequence ID" value="KAF2642963.1"/>
    <property type="molecule type" value="Genomic_DNA"/>
</dbReference>
<protein>
    <recommendedName>
        <fullName evidence="5">Amidohydrolase-related domain-containing protein</fullName>
    </recommendedName>
</protein>
<dbReference type="Gene3D" id="3.20.20.140">
    <property type="entry name" value="Metal-dependent hydrolases"/>
    <property type="match status" value="1"/>
</dbReference>
<proteinExistence type="inferred from homology"/>
<dbReference type="InterPro" id="IPR006680">
    <property type="entry name" value="Amidohydro-rel"/>
</dbReference>
<dbReference type="GO" id="GO:0019748">
    <property type="term" value="P:secondary metabolic process"/>
    <property type="evidence" value="ECO:0007669"/>
    <property type="project" value="TreeGrafter"/>
</dbReference>
<dbReference type="Pfam" id="PF04909">
    <property type="entry name" value="Amidohydro_2"/>
    <property type="match status" value="1"/>
</dbReference>
<dbReference type="AlphaFoldDB" id="A0A6A6S8A1"/>
<keyword evidence="2 3" id="KW-0456">Lyase</keyword>
<dbReference type="PANTHER" id="PTHR21240">
    <property type="entry name" value="2-AMINO-3-CARBOXYLMUCONATE-6-SEMIALDEHYDE DECARBOXYLASE"/>
    <property type="match status" value="1"/>
</dbReference>
<dbReference type="PANTHER" id="PTHR21240:SF32">
    <property type="entry name" value="AMIDOHYDROLASE-RELATED DOMAIN-CONTAINING PROTEIN"/>
    <property type="match status" value="1"/>
</dbReference>
<dbReference type="InterPro" id="IPR032465">
    <property type="entry name" value="ACMSD"/>
</dbReference>
<comment type="similarity">
    <text evidence="3">Belongs to the metallo-dependent hydrolases superfamily.</text>
</comment>
<reference evidence="6" key="1">
    <citation type="journal article" date="2020" name="Stud. Mycol.">
        <title>101 Dothideomycetes genomes: a test case for predicting lifestyles and emergence of pathogens.</title>
        <authorList>
            <person name="Haridas S."/>
            <person name="Albert R."/>
            <person name="Binder M."/>
            <person name="Bloem J."/>
            <person name="Labutti K."/>
            <person name="Salamov A."/>
            <person name="Andreopoulos B."/>
            <person name="Baker S."/>
            <person name="Barry K."/>
            <person name="Bills G."/>
            <person name="Bluhm B."/>
            <person name="Cannon C."/>
            <person name="Castanera R."/>
            <person name="Culley D."/>
            <person name="Daum C."/>
            <person name="Ezra D."/>
            <person name="Gonzalez J."/>
            <person name="Henrissat B."/>
            <person name="Kuo A."/>
            <person name="Liang C."/>
            <person name="Lipzen A."/>
            <person name="Lutzoni F."/>
            <person name="Magnuson J."/>
            <person name="Mondo S."/>
            <person name="Nolan M."/>
            <person name="Ohm R."/>
            <person name="Pangilinan J."/>
            <person name="Park H.-J."/>
            <person name="Ramirez L."/>
            <person name="Alfaro M."/>
            <person name="Sun H."/>
            <person name="Tritt A."/>
            <person name="Yoshinaga Y."/>
            <person name="Zwiers L.-H."/>
            <person name="Turgeon B."/>
            <person name="Goodwin S."/>
            <person name="Spatafora J."/>
            <person name="Crous P."/>
            <person name="Grigoriev I."/>
        </authorList>
    </citation>
    <scope>NUCLEOTIDE SEQUENCE</scope>
    <source>
        <strain evidence="6">CBS 473.64</strain>
    </source>
</reference>
<dbReference type="GO" id="GO:0016831">
    <property type="term" value="F:carboxy-lyase activity"/>
    <property type="evidence" value="ECO:0007669"/>
    <property type="project" value="UniProtKB-KW"/>
</dbReference>
<gene>
    <name evidence="6" type="ORF">P280DRAFT_538815</name>
</gene>
<accession>A0A6A6S8A1</accession>
<evidence type="ECO:0000313" key="6">
    <source>
        <dbReference type="EMBL" id="KAF2642963.1"/>
    </source>
</evidence>
<keyword evidence="1 3" id="KW-0210">Decarboxylase</keyword>